<evidence type="ECO:0000313" key="2">
    <source>
        <dbReference type="EMBL" id="KAF9480655.1"/>
    </source>
</evidence>
<reference evidence="2" key="1">
    <citation type="submission" date="2020-11" db="EMBL/GenBank/DDBJ databases">
        <authorList>
            <consortium name="DOE Joint Genome Institute"/>
            <person name="Ahrendt S."/>
            <person name="Riley R."/>
            <person name="Andreopoulos W."/>
            <person name="Labutti K."/>
            <person name="Pangilinan J."/>
            <person name="Ruiz-Duenas F.J."/>
            <person name="Barrasa J.M."/>
            <person name="Sanchez-Garcia M."/>
            <person name="Camarero S."/>
            <person name="Miyauchi S."/>
            <person name="Serrano A."/>
            <person name="Linde D."/>
            <person name="Babiker R."/>
            <person name="Drula E."/>
            <person name="Ayuso-Fernandez I."/>
            <person name="Pacheco R."/>
            <person name="Padilla G."/>
            <person name="Ferreira P."/>
            <person name="Barriuso J."/>
            <person name="Kellner H."/>
            <person name="Castanera R."/>
            <person name="Alfaro M."/>
            <person name="Ramirez L."/>
            <person name="Pisabarro A.G."/>
            <person name="Kuo A."/>
            <person name="Tritt A."/>
            <person name="Lipzen A."/>
            <person name="He G."/>
            <person name="Yan M."/>
            <person name="Ng V."/>
            <person name="Cullen D."/>
            <person name="Martin F."/>
            <person name="Rosso M.-N."/>
            <person name="Henrissat B."/>
            <person name="Hibbett D."/>
            <person name="Martinez A.T."/>
            <person name="Grigoriev I.V."/>
        </authorList>
    </citation>
    <scope>NUCLEOTIDE SEQUENCE</scope>
    <source>
        <strain evidence="2">CIRM-BRFM 674</strain>
    </source>
</reference>
<comment type="caution">
    <text evidence="2">The sequence shown here is derived from an EMBL/GenBank/DDBJ whole genome shotgun (WGS) entry which is preliminary data.</text>
</comment>
<protein>
    <recommendedName>
        <fullName evidence="1">Amidohydrolase-related domain-containing protein</fullName>
    </recommendedName>
</protein>
<dbReference type="EMBL" id="MU155191">
    <property type="protein sequence ID" value="KAF9480655.1"/>
    <property type="molecule type" value="Genomic_DNA"/>
</dbReference>
<dbReference type="Gene3D" id="3.20.20.140">
    <property type="entry name" value="Metal-dependent hydrolases"/>
    <property type="match status" value="1"/>
</dbReference>
<dbReference type="PANTHER" id="PTHR43383">
    <property type="entry name" value="NODULIN 6"/>
    <property type="match status" value="1"/>
</dbReference>
<keyword evidence="3" id="KW-1185">Reference proteome</keyword>
<gene>
    <name evidence="2" type="ORF">BDN70DRAFT_832464</name>
</gene>
<organism evidence="2 3">
    <name type="scientific">Pholiota conissans</name>
    <dbReference type="NCBI Taxonomy" id="109636"/>
    <lineage>
        <taxon>Eukaryota</taxon>
        <taxon>Fungi</taxon>
        <taxon>Dikarya</taxon>
        <taxon>Basidiomycota</taxon>
        <taxon>Agaricomycotina</taxon>
        <taxon>Agaricomycetes</taxon>
        <taxon>Agaricomycetidae</taxon>
        <taxon>Agaricales</taxon>
        <taxon>Agaricineae</taxon>
        <taxon>Strophariaceae</taxon>
        <taxon>Pholiota</taxon>
    </lineage>
</organism>
<dbReference type="InterPro" id="IPR032466">
    <property type="entry name" value="Metal_Hydrolase"/>
</dbReference>
<dbReference type="PANTHER" id="PTHR43383:SF2">
    <property type="entry name" value="AMIDOHYDROLASE 2 FAMILY PROTEIN"/>
    <property type="match status" value="1"/>
</dbReference>
<accession>A0A9P6D1Z2</accession>
<dbReference type="GO" id="GO:0016787">
    <property type="term" value="F:hydrolase activity"/>
    <property type="evidence" value="ECO:0007669"/>
    <property type="project" value="InterPro"/>
</dbReference>
<name>A0A9P6D1Z2_9AGAR</name>
<dbReference type="OrthoDB" id="3364440at2759"/>
<dbReference type="Proteomes" id="UP000807469">
    <property type="component" value="Unassembled WGS sequence"/>
</dbReference>
<proteinExistence type="predicted"/>
<dbReference type="InterPro" id="IPR006680">
    <property type="entry name" value="Amidohydro-rel"/>
</dbReference>
<feature type="domain" description="Amidohydrolase-related" evidence="1">
    <location>
        <begin position="263"/>
        <end position="422"/>
    </location>
</feature>
<evidence type="ECO:0000259" key="1">
    <source>
        <dbReference type="Pfam" id="PF04909"/>
    </source>
</evidence>
<dbReference type="AlphaFoldDB" id="A0A9P6D1Z2"/>
<dbReference type="SUPFAM" id="SSF51556">
    <property type="entry name" value="Metallo-dependent hydrolases"/>
    <property type="match status" value="1"/>
</dbReference>
<sequence length="422" mass="46938">MTLLTKLPAFFAPLADKFPELYNTALTYPAIDNHAHPLLRASARDVLPFEGLLSEAEGEAMNDAIYTVSARKAAKELAELFGISLEGTTDEEDKWERIKAHRAALEYNELCRVCFAKAGIHTILIDDGLGGGPGGMASKTEGYRWHDTLTAPGRTKRIVRVEVEAEEILRNIFASYSSTPLPTSVLPTFEAQLIDHLTTLTDHPDIVGFKSIVCYRTGLDISLESSEDALREALDALWNVYYKENGRIRLAHKALNDNVVRIALGVAGEKGIPVQFHTGLGDTDIRLPRSSPAHMQPLIERFPQTRIVILHAAYPYTRDAGYLAAVYKNVFLDFGEVFPFVSSAGQRAVISQVLELTPTNKILWSSDGHWWPESYYLGIYQARLGLFEVLSDLVVREELTQDEAVKVVQDALYNNSARVYGL</sequence>
<evidence type="ECO:0000313" key="3">
    <source>
        <dbReference type="Proteomes" id="UP000807469"/>
    </source>
</evidence>
<dbReference type="Pfam" id="PF04909">
    <property type="entry name" value="Amidohydro_2"/>
    <property type="match status" value="1"/>
</dbReference>